<dbReference type="InterPro" id="IPR010259">
    <property type="entry name" value="S8pro/Inhibitor_I9"/>
</dbReference>
<dbReference type="InterPro" id="IPR000209">
    <property type="entry name" value="Peptidase_S8/S53_dom"/>
</dbReference>
<feature type="active site" description="Charge relay system" evidence="6 7">
    <location>
        <position position="185"/>
    </location>
</feature>
<dbReference type="PANTHER" id="PTHR43806:SF11">
    <property type="entry name" value="CEREVISIN-RELATED"/>
    <property type="match status" value="1"/>
</dbReference>
<evidence type="ECO:0000313" key="13">
    <source>
        <dbReference type="Proteomes" id="UP000034794"/>
    </source>
</evidence>
<dbReference type="EMBL" id="LCMI01000001">
    <property type="protein sequence ID" value="KKU33912.1"/>
    <property type="molecule type" value="Genomic_DNA"/>
</dbReference>
<evidence type="ECO:0000259" key="10">
    <source>
        <dbReference type="Pfam" id="PF00082"/>
    </source>
</evidence>
<dbReference type="Pfam" id="PF05922">
    <property type="entry name" value="Inhibitor_I9"/>
    <property type="match status" value="1"/>
</dbReference>
<name>A0A0G1PMJ2_9BACT</name>
<dbReference type="SUPFAM" id="SSF52743">
    <property type="entry name" value="Subtilisin-like"/>
    <property type="match status" value="1"/>
</dbReference>
<comment type="caution">
    <text evidence="12">The sequence shown here is derived from an EMBL/GenBank/DDBJ whole genome shotgun (WGS) entry which is preliminary data.</text>
</comment>
<dbReference type="GO" id="GO:0005615">
    <property type="term" value="C:extracellular space"/>
    <property type="evidence" value="ECO:0007669"/>
    <property type="project" value="TreeGrafter"/>
</dbReference>
<evidence type="ECO:0000259" key="11">
    <source>
        <dbReference type="Pfam" id="PF05922"/>
    </source>
</evidence>
<evidence type="ECO:0000256" key="1">
    <source>
        <dbReference type="ARBA" id="ARBA00011073"/>
    </source>
</evidence>
<dbReference type="Proteomes" id="UP000034794">
    <property type="component" value="Unassembled WGS sequence"/>
</dbReference>
<sequence>MKKAINFVLSLASGLLITSSMTLMVRAQGRDGVTNGNIPDSYIVVFHENVTAPEEHANGMARKYGLGLTYIYSHAIKGFSATIPAVRLEQIKKDPSVKFISQDRMVSADVHVQGKPNPSPVPQPTQVIPNGIKRIGRNTTDLGTNIGVAVIDTGIDLKHPDLIENIKGNITCVNRTTTGNDDNGHGTHVAGTIAARDNAIGVIGVAPEANLYAVKVLDKRGSGSWSSVICGIDWVTKWVKDHPNTIQVANMSLGGSGNSDKNCGNTDGDALHQAICRSRDAGITYVVAAGNEKDDAANHVPAAYDDAVITVSALVDTDGLSGGLGSNTNYGNDDTFASFSNFSPIIVDLGAPGVSIHSTWKGGAYNTISGTSMATPHVAGAAALYILNNPQSSWVDVKDGLISSGEANGFGHTDPSLLHPEVVLRAGNL</sequence>
<feature type="active site" description="Charge relay system" evidence="6 7">
    <location>
        <position position="372"/>
    </location>
</feature>
<feature type="domain" description="Peptidase S8/S53" evidence="10">
    <location>
        <begin position="143"/>
        <end position="405"/>
    </location>
</feature>
<protein>
    <submittedName>
        <fullName evidence="12">Serine protease</fullName>
    </submittedName>
</protein>
<feature type="chain" id="PRO_5002539046" evidence="9">
    <location>
        <begin position="28"/>
        <end position="429"/>
    </location>
</feature>
<evidence type="ECO:0000313" key="12">
    <source>
        <dbReference type="EMBL" id="KKU33912.1"/>
    </source>
</evidence>
<dbReference type="InterPro" id="IPR050131">
    <property type="entry name" value="Peptidase_S8_subtilisin-like"/>
</dbReference>
<dbReference type="InterPro" id="IPR034202">
    <property type="entry name" value="Subtilisin_Carlsberg-like"/>
</dbReference>
<keyword evidence="3" id="KW-0479">Metal-binding</keyword>
<dbReference type="PRINTS" id="PR00723">
    <property type="entry name" value="SUBTILISIN"/>
</dbReference>
<accession>A0A0G1PMJ2</accession>
<keyword evidence="4 7" id="KW-0378">Hydrolase</keyword>
<dbReference type="Gene3D" id="3.40.50.200">
    <property type="entry name" value="Peptidase S8/S53 domain"/>
    <property type="match status" value="1"/>
</dbReference>
<dbReference type="PROSITE" id="PS00138">
    <property type="entry name" value="SUBTILASE_SER"/>
    <property type="match status" value="1"/>
</dbReference>
<evidence type="ECO:0000256" key="7">
    <source>
        <dbReference type="PROSITE-ProRule" id="PRU01240"/>
    </source>
</evidence>
<evidence type="ECO:0000256" key="8">
    <source>
        <dbReference type="RuleBase" id="RU003355"/>
    </source>
</evidence>
<dbReference type="InterPro" id="IPR036852">
    <property type="entry name" value="Peptidase_S8/S53_dom_sf"/>
</dbReference>
<feature type="signal peptide" evidence="9">
    <location>
        <begin position="1"/>
        <end position="27"/>
    </location>
</feature>
<dbReference type="InterPro" id="IPR022398">
    <property type="entry name" value="Peptidase_S8_His-AS"/>
</dbReference>
<dbReference type="GO" id="GO:0046872">
    <property type="term" value="F:metal ion binding"/>
    <property type="evidence" value="ECO:0007669"/>
    <property type="project" value="UniProtKB-KW"/>
</dbReference>
<dbReference type="AlphaFoldDB" id="A0A0G1PMJ2"/>
<keyword evidence="2 7" id="KW-0645">Protease</keyword>
<organism evidence="12 13">
    <name type="scientific">Candidatus Collierbacteria bacterium GW2011_GWA2_46_26</name>
    <dbReference type="NCBI Taxonomy" id="1618381"/>
    <lineage>
        <taxon>Bacteria</taxon>
        <taxon>Candidatus Collieribacteriota</taxon>
    </lineage>
</organism>
<dbReference type="PROSITE" id="PS00137">
    <property type="entry name" value="SUBTILASE_HIS"/>
    <property type="match status" value="1"/>
</dbReference>
<evidence type="ECO:0000256" key="5">
    <source>
        <dbReference type="ARBA" id="ARBA00022825"/>
    </source>
</evidence>
<dbReference type="InterPro" id="IPR015500">
    <property type="entry name" value="Peptidase_S8_subtilisin-rel"/>
</dbReference>
<evidence type="ECO:0000256" key="3">
    <source>
        <dbReference type="ARBA" id="ARBA00022723"/>
    </source>
</evidence>
<comment type="similarity">
    <text evidence="1 7 8">Belongs to the peptidase S8 family.</text>
</comment>
<dbReference type="Gene3D" id="3.30.70.80">
    <property type="entry name" value="Peptidase S8 propeptide/proteinase inhibitor I9"/>
    <property type="match status" value="1"/>
</dbReference>
<evidence type="ECO:0000256" key="6">
    <source>
        <dbReference type="PIRSR" id="PIRSR615500-1"/>
    </source>
</evidence>
<dbReference type="SUPFAM" id="SSF54897">
    <property type="entry name" value="Protease propeptides/inhibitors"/>
    <property type="match status" value="1"/>
</dbReference>
<proteinExistence type="inferred from homology"/>
<dbReference type="CDD" id="cd07477">
    <property type="entry name" value="Peptidases_S8_Subtilisin_subset"/>
    <property type="match status" value="1"/>
</dbReference>
<dbReference type="GO" id="GO:0004252">
    <property type="term" value="F:serine-type endopeptidase activity"/>
    <property type="evidence" value="ECO:0007669"/>
    <property type="project" value="UniProtKB-UniRule"/>
</dbReference>
<evidence type="ECO:0000256" key="9">
    <source>
        <dbReference type="SAM" id="SignalP"/>
    </source>
</evidence>
<reference evidence="12 13" key="1">
    <citation type="journal article" date="2015" name="Nature">
        <title>rRNA introns, odd ribosomes, and small enigmatic genomes across a large radiation of phyla.</title>
        <authorList>
            <person name="Brown C.T."/>
            <person name="Hug L.A."/>
            <person name="Thomas B.C."/>
            <person name="Sharon I."/>
            <person name="Castelle C.J."/>
            <person name="Singh A."/>
            <person name="Wilkins M.J."/>
            <person name="Williams K.H."/>
            <person name="Banfield J.F."/>
        </authorList>
    </citation>
    <scope>NUCLEOTIDE SEQUENCE [LARGE SCALE GENOMIC DNA]</scope>
</reference>
<dbReference type="GO" id="GO:0006508">
    <property type="term" value="P:proteolysis"/>
    <property type="evidence" value="ECO:0007669"/>
    <property type="project" value="UniProtKB-KW"/>
</dbReference>
<dbReference type="InterPro" id="IPR023828">
    <property type="entry name" value="Peptidase_S8_Ser-AS"/>
</dbReference>
<dbReference type="PATRIC" id="fig|1618381.3.peg.198"/>
<keyword evidence="9" id="KW-0732">Signal</keyword>
<dbReference type="Pfam" id="PF00082">
    <property type="entry name" value="Peptidase_S8"/>
    <property type="match status" value="1"/>
</dbReference>
<dbReference type="PROSITE" id="PS51892">
    <property type="entry name" value="SUBTILASE"/>
    <property type="match status" value="1"/>
</dbReference>
<feature type="active site" description="Charge relay system" evidence="6 7">
    <location>
        <position position="152"/>
    </location>
</feature>
<evidence type="ECO:0000256" key="4">
    <source>
        <dbReference type="ARBA" id="ARBA00022801"/>
    </source>
</evidence>
<evidence type="ECO:0000256" key="2">
    <source>
        <dbReference type="ARBA" id="ARBA00022670"/>
    </source>
</evidence>
<dbReference type="PROSITE" id="PS00136">
    <property type="entry name" value="SUBTILASE_ASP"/>
    <property type="match status" value="1"/>
</dbReference>
<keyword evidence="5 7" id="KW-0720">Serine protease</keyword>
<gene>
    <name evidence="12" type="ORF">UX47_C0001G0195</name>
</gene>
<feature type="domain" description="Inhibitor I9" evidence="11">
    <location>
        <begin position="41"/>
        <end position="107"/>
    </location>
</feature>
<dbReference type="PANTHER" id="PTHR43806">
    <property type="entry name" value="PEPTIDASE S8"/>
    <property type="match status" value="1"/>
</dbReference>
<dbReference type="InterPro" id="IPR037045">
    <property type="entry name" value="S8pro/Inhibitor_I9_sf"/>
</dbReference>
<dbReference type="InterPro" id="IPR023827">
    <property type="entry name" value="Peptidase_S8_Asp-AS"/>
</dbReference>